<evidence type="ECO:0000313" key="3">
    <source>
        <dbReference type="Proteomes" id="UP000019116"/>
    </source>
</evidence>
<dbReference type="InterPro" id="IPR045005">
    <property type="entry name" value="BPM1-6"/>
</dbReference>
<dbReference type="SMART" id="SM00061">
    <property type="entry name" value="MATH"/>
    <property type="match status" value="1"/>
</dbReference>
<dbReference type="EnsemblPlants" id="TraesCS7A02G337600.1">
    <property type="protein sequence ID" value="TraesCS7A02G337600.1.cds1"/>
    <property type="gene ID" value="TraesCS7A02G337600"/>
</dbReference>
<dbReference type="Gramene" id="TraesCS7A02G337600.1">
    <property type="protein sequence ID" value="TraesCS7A02G337600.1.cds1"/>
    <property type="gene ID" value="TraesCS7A02G337600"/>
</dbReference>
<protein>
    <recommendedName>
        <fullName evidence="1">MATH domain-containing protein</fullName>
    </recommendedName>
</protein>
<dbReference type="CDD" id="cd00121">
    <property type="entry name" value="MATH"/>
    <property type="match status" value="1"/>
</dbReference>
<dbReference type="InterPro" id="IPR002083">
    <property type="entry name" value="MATH/TRAF_dom"/>
</dbReference>
<dbReference type="GO" id="GO:0016567">
    <property type="term" value="P:protein ubiquitination"/>
    <property type="evidence" value="ECO:0007669"/>
    <property type="project" value="InterPro"/>
</dbReference>
<dbReference type="Proteomes" id="UP000019116">
    <property type="component" value="Chromosome 7A"/>
</dbReference>
<dbReference type="PROSITE" id="PS50144">
    <property type="entry name" value="MATH"/>
    <property type="match status" value="1"/>
</dbReference>
<sequence>MSSAVAPENSSSPASAIIADTSRGYHILKIDGYLHSKETPTGTDLKSRQFTVCGYRWRIRYYPNSDRKDSADYIGLFLKLDEAISRKVKVQFMFSFIDSMDMKHPSLALLKAYTFDSQSRSWGRGRFIKREDLEKSNHLADESFTVRCDIAILKKFRVKVRVRAPVRPRPAPG</sequence>
<dbReference type="AlphaFoldDB" id="A0A3B6RHX3"/>
<dbReference type="Pfam" id="PF22486">
    <property type="entry name" value="MATH_2"/>
    <property type="match status" value="1"/>
</dbReference>
<dbReference type="SMR" id="A0A3B6RHX3"/>
<dbReference type="PANTHER" id="PTHR26379">
    <property type="entry name" value="BTB/POZ AND MATH DOMAIN-CONTAINING PROTEIN 1"/>
    <property type="match status" value="1"/>
</dbReference>
<name>A0A3B6RHX3_WHEAT</name>
<keyword evidence="3" id="KW-1185">Reference proteome</keyword>
<reference evidence="2" key="2">
    <citation type="submission" date="2018-10" db="UniProtKB">
        <authorList>
            <consortium name="EnsemblPlants"/>
        </authorList>
    </citation>
    <scope>IDENTIFICATION</scope>
</reference>
<dbReference type="OrthoDB" id="1743416at2759"/>
<dbReference type="InterPro" id="IPR008974">
    <property type="entry name" value="TRAF-like"/>
</dbReference>
<evidence type="ECO:0000259" key="1">
    <source>
        <dbReference type="PROSITE" id="PS50144"/>
    </source>
</evidence>
<dbReference type="Gramene" id="TraesROB_scaffold_013096_01G000200.1">
    <property type="protein sequence ID" value="TraesROB_scaffold_013096_01G000200.1"/>
    <property type="gene ID" value="TraesROB_scaffold_013096_01G000200"/>
</dbReference>
<feature type="domain" description="MATH" evidence="1">
    <location>
        <begin position="23"/>
        <end position="150"/>
    </location>
</feature>
<accession>A0A3B6RHX3</accession>
<dbReference type="PANTHER" id="PTHR26379:SF429">
    <property type="entry name" value="OS10G0428900 PROTEIN"/>
    <property type="match status" value="1"/>
</dbReference>
<evidence type="ECO:0000313" key="2">
    <source>
        <dbReference type="EnsemblPlants" id="TraesCS7A02G337600.1.cds1"/>
    </source>
</evidence>
<dbReference type="STRING" id="4565.A0A3B6RHX3"/>
<dbReference type="Gene3D" id="2.60.210.10">
    <property type="entry name" value="Apoptosis, Tumor Necrosis Factor Receptor Associated Protein 2, Chain A"/>
    <property type="match status" value="1"/>
</dbReference>
<dbReference type="SUPFAM" id="SSF49599">
    <property type="entry name" value="TRAF domain-like"/>
    <property type="match status" value="1"/>
</dbReference>
<dbReference type="Gramene" id="TraesWEE_scaffold_011878_01G000400.1">
    <property type="protein sequence ID" value="TraesWEE_scaffold_011878_01G000400.1"/>
    <property type="gene ID" value="TraesWEE_scaffold_011878_01G000400"/>
</dbReference>
<organism evidence="2">
    <name type="scientific">Triticum aestivum</name>
    <name type="common">Wheat</name>
    <dbReference type="NCBI Taxonomy" id="4565"/>
    <lineage>
        <taxon>Eukaryota</taxon>
        <taxon>Viridiplantae</taxon>
        <taxon>Streptophyta</taxon>
        <taxon>Embryophyta</taxon>
        <taxon>Tracheophyta</taxon>
        <taxon>Spermatophyta</taxon>
        <taxon>Magnoliopsida</taxon>
        <taxon>Liliopsida</taxon>
        <taxon>Poales</taxon>
        <taxon>Poaceae</taxon>
        <taxon>BOP clade</taxon>
        <taxon>Pooideae</taxon>
        <taxon>Triticodae</taxon>
        <taxon>Triticeae</taxon>
        <taxon>Triticinae</taxon>
        <taxon>Triticum</taxon>
    </lineage>
</organism>
<proteinExistence type="predicted"/>
<reference evidence="2" key="1">
    <citation type="submission" date="2018-08" db="EMBL/GenBank/DDBJ databases">
        <authorList>
            <person name="Rossello M."/>
        </authorList>
    </citation>
    <scope>NUCLEOTIDE SEQUENCE [LARGE SCALE GENOMIC DNA]</scope>
    <source>
        <strain evidence="2">cv. Chinese Spring</strain>
    </source>
</reference>
<dbReference type="Gramene" id="TraesCS7A03G0829400.1">
    <property type="protein sequence ID" value="TraesCS7A03G0829400.1.CDS1"/>
    <property type="gene ID" value="TraesCS7A03G0829400"/>
</dbReference>